<organism evidence="6 7">
    <name type="scientific">Candidatus Wolfebacteria bacterium RIFCSPHIGHO2_01_FULL_48_22</name>
    <dbReference type="NCBI Taxonomy" id="1802555"/>
    <lineage>
        <taxon>Bacteria</taxon>
        <taxon>Candidatus Wolfeibacteriota</taxon>
    </lineage>
</organism>
<dbReference type="GO" id="GO:0005385">
    <property type="term" value="F:zinc ion transmembrane transporter activity"/>
    <property type="evidence" value="ECO:0007669"/>
    <property type="project" value="TreeGrafter"/>
</dbReference>
<dbReference type="PANTHER" id="PTHR16950">
    <property type="entry name" value="ZINC TRANSPORTER SLC39A7 HISTIDINE-RICH MEMBRANE PROTEIN KE4"/>
    <property type="match status" value="1"/>
</dbReference>
<evidence type="ECO:0000256" key="1">
    <source>
        <dbReference type="ARBA" id="ARBA00004141"/>
    </source>
</evidence>
<evidence type="ECO:0008006" key="8">
    <source>
        <dbReference type="Google" id="ProtNLM"/>
    </source>
</evidence>
<evidence type="ECO:0000256" key="5">
    <source>
        <dbReference type="SAM" id="Phobius"/>
    </source>
</evidence>
<dbReference type="AlphaFoldDB" id="A0A1F8DNT1"/>
<feature type="transmembrane region" description="Helical" evidence="5">
    <location>
        <begin position="174"/>
        <end position="195"/>
    </location>
</feature>
<evidence type="ECO:0000256" key="3">
    <source>
        <dbReference type="ARBA" id="ARBA00022989"/>
    </source>
</evidence>
<dbReference type="InterPro" id="IPR003689">
    <property type="entry name" value="ZIP"/>
</dbReference>
<dbReference type="PANTHER" id="PTHR16950:SF16">
    <property type="entry name" value="ZINC TRANSPORTER ZIP13"/>
    <property type="match status" value="1"/>
</dbReference>
<accession>A0A1F8DNT1</accession>
<gene>
    <name evidence="6" type="ORF">A2755_03700</name>
</gene>
<feature type="transmembrane region" description="Helical" evidence="5">
    <location>
        <begin position="234"/>
        <end position="254"/>
    </location>
</feature>
<dbReference type="EMBL" id="MGIP01000026">
    <property type="protein sequence ID" value="OGM90270.1"/>
    <property type="molecule type" value="Genomic_DNA"/>
</dbReference>
<name>A0A1F8DNT1_9BACT</name>
<comment type="caution">
    <text evidence="6">The sequence shown here is derived from an EMBL/GenBank/DDBJ whole genome shotgun (WGS) entry which is preliminary data.</text>
</comment>
<evidence type="ECO:0000256" key="4">
    <source>
        <dbReference type="ARBA" id="ARBA00023136"/>
    </source>
</evidence>
<reference evidence="6 7" key="1">
    <citation type="journal article" date="2016" name="Nat. Commun.">
        <title>Thousands of microbial genomes shed light on interconnected biogeochemical processes in an aquifer system.</title>
        <authorList>
            <person name="Anantharaman K."/>
            <person name="Brown C.T."/>
            <person name="Hug L.A."/>
            <person name="Sharon I."/>
            <person name="Castelle C.J."/>
            <person name="Probst A.J."/>
            <person name="Thomas B.C."/>
            <person name="Singh A."/>
            <person name="Wilkins M.J."/>
            <person name="Karaoz U."/>
            <person name="Brodie E.L."/>
            <person name="Williams K.H."/>
            <person name="Hubbard S.S."/>
            <person name="Banfield J.F."/>
        </authorList>
    </citation>
    <scope>NUCLEOTIDE SEQUENCE [LARGE SCALE GENOMIC DNA]</scope>
</reference>
<keyword evidence="4 5" id="KW-0472">Membrane</keyword>
<keyword evidence="2 5" id="KW-0812">Transmembrane</keyword>
<evidence type="ECO:0000313" key="6">
    <source>
        <dbReference type="EMBL" id="OGM90270.1"/>
    </source>
</evidence>
<protein>
    <recommendedName>
        <fullName evidence="8">ZIP family metal transporter</fullName>
    </recommendedName>
</protein>
<evidence type="ECO:0000313" key="7">
    <source>
        <dbReference type="Proteomes" id="UP000177029"/>
    </source>
</evidence>
<feature type="transmembrane region" description="Helical" evidence="5">
    <location>
        <begin position="37"/>
        <end position="57"/>
    </location>
</feature>
<feature type="transmembrane region" description="Helical" evidence="5">
    <location>
        <begin position="6"/>
        <end position="28"/>
    </location>
</feature>
<feature type="transmembrane region" description="Helical" evidence="5">
    <location>
        <begin position="201"/>
        <end position="222"/>
    </location>
</feature>
<sequence>MSMSPIIATLISVLAVSAISLVGVFLVYIQTHRLKKLLFILVSFAVGTLLGDVFFHLVPELYSAEGGGAASPLAVSGFLLGGICLFFVLEHVLHWHHYHHGMEESHAAHPSAYVNIAADALHNFVDGLIIGASFLVSMPVGIATTLAVIFHEIPQELGDFGILVNAGFTRAKALFFNFFSATFAIIGGVIAILIGSAFEEFAPALIAITAGGFTYLALTDLMPKLHEDIKPRRSILQFIAALCGIGIMFALTSLE</sequence>
<dbReference type="Proteomes" id="UP000177029">
    <property type="component" value="Unassembled WGS sequence"/>
</dbReference>
<dbReference type="GO" id="GO:0006882">
    <property type="term" value="P:intracellular zinc ion homeostasis"/>
    <property type="evidence" value="ECO:0007669"/>
    <property type="project" value="TreeGrafter"/>
</dbReference>
<dbReference type="GO" id="GO:0016020">
    <property type="term" value="C:membrane"/>
    <property type="evidence" value="ECO:0007669"/>
    <property type="project" value="UniProtKB-SubCell"/>
</dbReference>
<feature type="transmembrane region" description="Helical" evidence="5">
    <location>
        <begin position="69"/>
        <end position="89"/>
    </location>
</feature>
<evidence type="ECO:0000256" key="2">
    <source>
        <dbReference type="ARBA" id="ARBA00022692"/>
    </source>
</evidence>
<comment type="subcellular location">
    <subcellularLocation>
        <location evidence="1">Membrane</location>
        <topology evidence="1">Multi-pass membrane protein</topology>
    </subcellularLocation>
</comment>
<keyword evidence="3 5" id="KW-1133">Transmembrane helix</keyword>
<dbReference type="STRING" id="1802555.A2755_03700"/>
<proteinExistence type="predicted"/>
<dbReference type="Pfam" id="PF02535">
    <property type="entry name" value="Zip"/>
    <property type="match status" value="1"/>
</dbReference>